<comment type="caution">
    <text evidence="1">The sequence shown here is derived from an EMBL/GenBank/DDBJ whole genome shotgun (WGS) entry which is preliminary data.</text>
</comment>
<dbReference type="Proteomes" id="UP000321893">
    <property type="component" value="Unassembled WGS sequence"/>
</dbReference>
<dbReference type="RefSeq" id="WP_143443513.1">
    <property type="nucleotide sequence ID" value="NZ_JALHKH010000045.1"/>
</dbReference>
<evidence type="ECO:0000313" key="1">
    <source>
        <dbReference type="EMBL" id="GEL29274.1"/>
    </source>
</evidence>
<dbReference type="AlphaFoldDB" id="A0A511DZM4"/>
<keyword evidence="2" id="KW-1185">Reference proteome</keyword>
<name>A0A511DZM4_LENKE</name>
<dbReference type="EMBL" id="BJVK01000042">
    <property type="protein sequence ID" value="GEL29274.1"/>
    <property type="molecule type" value="Genomic_DNA"/>
</dbReference>
<organism evidence="1 2">
    <name type="scientific">Lentilactobacillus kefiri</name>
    <name type="common">Lactobacillus kefiri</name>
    <dbReference type="NCBI Taxonomy" id="33962"/>
    <lineage>
        <taxon>Bacteria</taxon>
        <taxon>Bacillati</taxon>
        <taxon>Bacillota</taxon>
        <taxon>Bacilli</taxon>
        <taxon>Lactobacillales</taxon>
        <taxon>Lactobacillaceae</taxon>
        <taxon>Lentilactobacillus</taxon>
    </lineage>
</organism>
<proteinExistence type="predicted"/>
<sequence length="69" mass="7872">MAITGSSFPAAVKCNPKYDERASKYTHENVYIIPEKYAYSVGYGSDVRMFTVKTYLLIFHIAYPTQPEV</sequence>
<accession>A0A511DZM4</accession>
<evidence type="ECO:0000313" key="2">
    <source>
        <dbReference type="Proteomes" id="UP000321893"/>
    </source>
</evidence>
<gene>
    <name evidence="1" type="ORF">LKE01_20940</name>
</gene>
<reference evidence="1" key="1">
    <citation type="submission" date="2019-07" db="EMBL/GenBank/DDBJ databases">
        <title>Whole genome shotgun sequence of Lactobacillus kefiri NBRC 15888.</title>
        <authorList>
            <person name="Hosoyama A."/>
            <person name="Uohara A."/>
            <person name="Ohji S."/>
            <person name="Ichikawa N."/>
        </authorList>
    </citation>
    <scope>NUCLEOTIDE SEQUENCE [LARGE SCALE GENOMIC DNA]</scope>
    <source>
        <strain evidence="1">NBRC 15888</strain>
    </source>
</reference>
<protein>
    <submittedName>
        <fullName evidence="1">Uncharacterized protein</fullName>
    </submittedName>
</protein>